<accession>A0A9D0YTW2</accession>
<dbReference type="PANTHER" id="PTHR40061">
    <property type="entry name" value="SPORULATION PROTEIN YLMC-RELATED"/>
    <property type="match status" value="1"/>
</dbReference>
<comment type="caution">
    <text evidence="2">The sequence shown here is derived from an EMBL/GenBank/DDBJ whole genome shotgun (WGS) entry which is preliminary data.</text>
</comment>
<protein>
    <submittedName>
        <fullName evidence="2">YlmC/YmxH family sporulation protein</fullName>
    </submittedName>
</protein>
<feature type="domain" description="PRC-barrel" evidence="1">
    <location>
        <begin position="4"/>
        <end position="77"/>
    </location>
</feature>
<evidence type="ECO:0000313" key="2">
    <source>
        <dbReference type="EMBL" id="HIQ61902.1"/>
    </source>
</evidence>
<name>A0A9D0YTW2_9FIRM</name>
<dbReference type="NCBIfam" id="TIGR02888">
    <property type="entry name" value="spore_YlmC_YmxH"/>
    <property type="match status" value="1"/>
</dbReference>
<dbReference type="Gene3D" id="2.30.30.240">
    <property type="entry name" value="PRC-barrel domain"/>
    <property type="match status" value="1"/>
</dbReference>
<dbReference type="InterPro" id="IPR027275">
    <property type="entry name" value="PRC-brl_dom"/>
</dbReference>
<sequence>MCNISDLQYKEVIDIADGTRYGYIGDVEIDAQNGTIESVIISGKPRWFGLLGREPDTVFPWSSITRFGEDLILVDGRQRRQEAKPDTKSRHP</sequence>
<reference evidence="2" key="2">
    <citation type="journal article" date="2021" name="PeerJ">
        <title>Extensive microbial diversity within the chicken gut microbiome revealed by metagenomics and culture.</title>
        <authorList>
            <person name="Gilroy R."/>
            <person name="Ravi A."/>
            <person name="Getino M."/>
            <person name="Pursley I."/>
            <person name="Horton D.L."/>
            <person name="Alikhan N.F."/>
            <person name="Baker D."/>
            <person name="Gharbi K."/>
            <person name="Hall N."/>
            <person name="Watson M."/>
            <person name="Adriaenssens E.M."/>
            <person name="Foster-Nyarko E."/>
            <person name="Jarju S."/>
            <person name="Secka A."/>
            <person name="Antonio M."/>
            <person name="Oren A."/>
            <person name="Chaudhuri R.R."/>
            <person name="La Ragione R."/>
            <person name="Hildebrand F."/>
            <person name="Pallen M.J."/>
        </authorList>
    </citation>
    <scope>NUCLEOTIDE SEQUENCE</scope>
    <source>
        <strain evidence="2">ChiGjej2B2-12916</strain>
    </source>
</reference>
<dbReference type="Pfam" id="PF05239">
    <property type="entry name" value="PRC"/>
    <property type="match status" value="1"/>
</dbReference>
<evidence type="ECO:0000313" key="3">
    <source>
        <dbReference type="Proteomes" id="UP000886879"/>
    </source>
</evidence>
<evidence type="ECO:0000259" key="1">
    <source>
        <dbReference type="Pfam" id="PF05239"/>
    </source>
</evidence>
<proteinExistence type="predicted"/>
<gene>
    <name evidence="2" type="ORF">IAD31_09995</name>
</gene>
<dbReference type="PANTHER" id="PTHR40061:SF1">
    <property type="entry name" value="SPORULATION PROTEIN YLMC-RELATED"/>
    <property type="match status" value="1"/>
</dbReference>
<dbReference type="EMBL" id="DVFO01000107">
    <property type="protein sequence ID" value="HIQ61902.1"/>
    <property type="molecule type" value="Genomic_DNA"/>
</dbReference>
<organism evidence="2 3">
    <name type="scientific">Candidatus Enterenecus faecium</name>
    <dbReference type="NCBI Taxonomy" id="2840780"/>
    <lineage>
        <taxon>Bacteria</taxon>
        <taxon>Bacillati</taxon>
        <taxon>Bacillota</taxon>
        <taxon>Clostridia</taxon>
        <taxon>Eubacteriales</taxon>
        <taxon>Candidatus Enterenecus</taxon>
    </lineage>
</organism>
<dbReference type="InterPro" id="IPR014238">
    <property type="entry name" value="Spore_YlmC/YmxH"/>
</dbReference>
<dbReference type="Proteomes" id="UP000886879">
    <property type="component" value="Unassembled WGS sequence"/>
</dbReference>
<dbReference type="AlphaFoldDB" id="A0A9D0YTW2"/>
<reference evidence="2" key="1">
    <citation type="submission" date="2020-10" db="EMBL/GenBank/DDBJ databases">
        <authorList>
            <person name="Gilroy R."/>
        </authorList>
    </citation>
    <scope>NUCLEOTIDE SEQUENCE</scope>
    <source>
        <strain evidence="2">ChiGjej2B2-12916</strain>
    </source>
</reference>
<dbReference type="InterPro" id="IPR011033">
    <property type="entry name" value="PRC_barrel-like_sf"/>
</dbReference>
<dbReference type="SUPFAM" id="SSF50346">
    <property type="entry name" value="PRC-barrel domain"/>
    <property type="match status" value="1"/>
</dbReference>